<evidence type="ECO:0000256" key="8">
    <source>
        <dbReference type="ARBA" id="ARBA00022989"/>
    </source>
</evidence>
<dbReference type="RefSeq" id="WP_244076711.1">
    <property type="nucleotide sequence ID" value="NZ_AP025581.1"/>
</dbReference>
<evidence type="ECO:0000256" key="11">
    <source>
        <dbReference type="HAMAP-Rule" id="MF_00276"/>
    </source>
</evidence>
<keyword evidence="6 11" id="KW-0067">ATP-binding</keyword>
<comment type="similarity">
    <text evidence="11">Belongs to the KdpC family.</text>
</comment>
<keyword evidence="5 11" id="KW-0547">Nucleotide-binding</keyword>
<dbReference type="GO" id="GO:0005524">
    <property type="term" value="F:ATP binding"/>
    <property type="evidence" value="ECO:0007669"/>
    <property type="project" value="UniProtKB-UniRule"/>
</dbReference>
<comment type="subcellular location">
    <subcellularLocation>
        <location evidence="11">Cell membrane</location>
        <topology evidence="11">Single-pass membrane protein</topology>
    </subcellularLocation>
</comment>
<dbReference type="HAMAP" id="MF_00276">
    <property type="entry name" value="KdpC"/>
    <property type="match status" value="1"/>
</dbReference>
<keyword evidence="9 11" id="KW-0406">Ion transport</keyword>
<comment type="caution">
    <text evidence="13">The sequence shown here is derived from an EMBL/GenBank/DDBJ whole genome shotgun (WGS) entry which is preliminary data.</text>
</comment>
<dbReference type="InterPro" id="IPR003820">
    <property type="entry name" value="KdpC"/>
</dbReference>
<dbReference type="AlphaFoldDB" id="A0AA37NRW0"/>
<keyword evidence="2 11" id="KW-1003">Cell membrane</keyword>
<reference evidence="13" key="1">
    <citation type="submission" date="2022-01" db="EMBL/GenBank/DDBJ databases">
        <title>Novel bile acid biosynthetic pathways are enriched in the microbiome of centenarians.</title>
        <authorList>
            <person name="Sato Y."/>
            <person name="Atarashi K."/>
            <person name="Plichta R.D."/>
            <person name="Arai Y."/>
            <person name="Sasajima S."/>
            <person name="Kearney M.S."/>
            <person name="Suda W."/>
            <person name="Takeshita K."/>
            <person name="Sasaki T."/>
            <person name="Okamoto S."/>
            <person name="Skelly N.A."/>
            <person name="Okamura Y."/>
            <person name="Vlamakis H."/>
            <person name="Li Y."/>
            <person name="Tanoue T."/>
            <person name="Takei H."/>
            <person name="Nittono H."/>
            <person name="Narushima S."/>
            <person name="Irie J."/>
            <person name="Itoh H."/>
            <person name="Moriya K."/>
            <person name="Sugiura Y."/>
            <person name="Suematsu M."/>
            <person name="Moritoki N."/>
            <person name="Shibata S."/>
            <person name="Littman R.D."/>
            <person name="Fischbach A.M."/>
            <person name="Uwamino Y."/>
            <person name="Inoue T."/>
            <person name="Honda A."/>
            <person name="Hattori M."/>
            <person name="Murai T."/>
            <person name="Xavier J.R."/>
            <person name="Hirose N."/>
            <person name="Honda K."/>
        </authorList>
    </citation>
    <scope>NUCLEOTIDE SEQUENCE</scope>
    <source>
        <strain evidence="13">CE91-St16</strain>
    </source>
</reference>
<name>A0AA37NRW0_9BACT</name>
<evidence type="ECO:0000256" key="1">
    <source>
        <dbReference type="ARBA" id="ARBA00022448"/>
    </source>
</evidence>
<dbReference type="Pfam" id="PF02669">
    <property type="entry name" value="KdpC"/>
    <property type="match status" value="1"/>
</dbReference>
<evidence type="ECO:0000256" key="10">
    <source>
        <dbReference type="ARBA" id="ARBA00023136"/>
    </source>
</evidence>
<dbReference type="GO" id="GO:0008556">
    <property type="term" value="F:P-type potassium transmembrane transporter activity"/>
    <property type="evidence" value="ECO:0007669"/>
    <property type="project" value="InterPro"/>
</dbReference>
<evidence type="ECO:0000256" key="3">
    <source>
        <dbReference type="ARBA" id="ARBA00022538"/>
    </source>
</evidence>
<dbReference type="PANTHER" id="PTHR30042:SF2">
    <property type="entry name" value="POTASSIUM-TRANSPORTING ATPASE KDPC SUBUNIT"/>
    <property type="match status" value="1"/>
</dbReference>
<dbReference type="PIRSF" id="PIRSF001296">
    <property type="entry name" value="K_ATPase_KdpC"/>
    <property type="match status" value="1"/>
</dbReference>
<gene>
    <name evidence="11 13" type="primary">kdpC</name>
    <name evidence="13" type="ORF">CE91St16_23600</name>
</gene>
<keyword evidence="4 11" id="KW-0812">Transmembrane</keyword>
<comment type="function">
    <text evidence="11">Part of the high-affinity ATP-driven potassium transport (or Kdp) system, which catalyzes the hydrolysis of ATP coupled with the electrogenic transport of potassium into the cytoplasm. This subunit acts as a catalytic chaperone that increases the ATP-binding affinity of the ATP-hydrolyzing subunit KdpB by the formation of a transient KdpB/KdpC/ATP ternary complex.</text>
</comment>
<dbReference type="Proteomes" id="UP001055105">
    <property type="component" value="Unassembled WGS sequence"/>
</dbReference>
<evidence type="ECO:0000256" key="5">
    <source>
        <dbReference type="ARBA" id="ARBA00022741"/>
    </source>
</evidence>
<keyword evidence="10 11" id="KW-0472">Membrane</keyword>
<sequence length="214" mass="22816">MKNFWISIRITLAMCLLLGVGYVLVLRGVSAVAGPGGGQAETLTFDGRTVGAANVGQQFTDTRYFWGRPSAVDYNGGGSGGSNKAATNPEYLAEVERRVQDFLAAHPYLTREEVPSEMVTASGSGLDPDISPRGAQVQVRRVAEARGLDAAAVRHLVDSLTQRPWLGLFGTEKVNVLRLNIALETMQPNVTAAVPAKSADNDDDRSAGAMPEQK</sequence>
<keyword evidence="1 11" id="KW-0813">Transport</keyword>
<evidence type="ECO:0000313" key="14">
    <source>
        <dbReference type="Proteomes" id="UP001055105"/>
    </source>
</evidence>
<accession>A0AA37NRW0</accession>
<dbReference type="GO" id="GO:0005886">
    <property type="term" value="C:plasma membrane"/>
    <property type="evidence" value="ECO:0007669"/>
    <property type="project" value="UniProtKB-SubCell"/>
</dbReference>
<evidence type="ECO:0000256" key="12">
    <source>
        <dbReference type="SAM" id="MobiDB-lite"/>
    </source>
</evidence>
<keyword evidence="3 11" id="KW-0633">Potassium transport</keyword>
<dbReference type="PANTHER" id="PTHR30042">
    <property type="entry name" value="POTASSIUM-TRANSPORTING ATPASE C CHAIN"/>
    <property type="match status" value="1"/>
</dbReference>
<dbReference type="NCBIfam" id="NF001454">
    <property type="entry name" value="PRK00315.1"/>
    <property type="match status" value="1"/>
</dbReference>
<dbReference type="EMBL" id="BQOL01000001">
    <property type="protein sequence ID" value="GKI19452.1"/>
    <property type="molecule type" value="Genomic_DNA"/>
</dbReference>
<feature type="region of interest" description="Disordered" evidence="12">
    <location>
        <begin position="193"/>
        <end position="214"/>
    </location>
</feature>
<evidence type="ECO:0000256" key="2">
    <source>
        <dbReference type="ARBA" id="ARBA00022475"/>
    </source>
</evidence>
<keyword evidence="7 11" id="KW-0630">Potassium</keyword>
<keyword evidence="8 11" id="KW-1133">Transmembrane helix</keyword>
<evidence type="ECO:0000256" key="7">
    <source>
        <dbReference type="ARBA" id="ARBA00022958"/>
    </source>
</evidence>
<evidence type="ECO:0000256" key="6">
    <source>
        <dbReference type="ARBA" id="ARBA00022840"/>
    </source>
</evidence>
<evidence type="ECO:0000256" key="9">
    <source>
        <dbReference type="ARBA" id="ARBA00023065"/>
    </source>
</evidence>
<organism evidence="13 14">
    <name type="scientific">Alistipes finegoldii</name>
    <dbReference type="NCBI Taxonomy" id="214856"/>
    <lineage>
        <taxon>Bacteria</taxon>
        <taxon>Pseudomonadati</taxon>
        <taxon>Bacteroidota</taxon>
        <taxon>Bacteroidia</taxon>
        <taxon>Bacteroidales</taxon>
        <taxon>Rikenellaceae</taxon>
        <taxon>Alistipes</taxon>
    </lineage>
</organism>
<proteinExistence type="inferred from homology"/>
<comment type="subunit">
    <text evidence="11">The system is composed of three essential subunits: KdpA, KdpB and KdpC.</text>
</comment>
<evidence type="ECO:0000256" key="4">
    <source>
        <dbReference type="ARBA" id="ARBA00022692"/>
    </source>
</evidence>
<protein>
    <recommendedName>
        <fullName evidence="11">Potassium-transporting ATPase KdpC subunit</fullName>
    </recommendedName>
    <alternativeName>
        <fullName evidence="11">ATP phosphohydrolase [potassium-transporting] C chain</fullName>
    </alternativeName>
    <alternativeName>
        <fullName evidence="11">Potassium-binding and translocating subunit C</fullName>
    </alternativeName>
    <alternativeName>
        <fullName evidence="11">Potassium-translocating ATPase C chain</fullName>
    </alternativeName>
</protein>
<evidence type="ECO:0000313" key="13">
    <source>
        <dbReference type="EMBL" id="GKI19452.1"/>
    </source>
</evidence>